<organism evidence="4 5">
    <name type="scientific">Clostridium mobile</name>
    <dbReference type="NCBI Taxonomy" id="2841512"/>
    <lineage>
        <taxon>Bacteria</taxon>
        <taxon>Bacillati</taxon>
        <taxon>Bacillota</taxon>
        <taxon>Clostridia</taxon>
        <taxon>Eubacteriales</taxon>
        <taxon>Clostridiaceae</taxon>
        <taxon>Clostridium</taxon>
    </lineage>
</organism>
<dbReference type="PROSITE" id="PS50937">
    <property type="entry name" value="HTH_MERR_2"/>
    <property type="match status" value="2"/>
</dbReference>
<evidence type="ECO:0000259" key="3">
    <source>
        <dbReference type="PROSITE" id="PS50937"/>
    </source>
</evidence>
<dbReference type="RefSeq" id="WP_216438669.1">
    <property type="nucleotide sequence ID" value="NZ_JAHLQF010000002.1"/>
</dbReference>
<name>A0ABS6EI89_9CLOT</name>
<dbReference type="InterPro" id="IPR000551">
    <property type="entry name" value="MerR-type_HTH_dom"/>
</dbReference>
<evidence type="ECO:0000313" key="5">
    <source>
        <dbReference type="Proteomes" id="UP000726170"/>
    </source>
</evidence>
<keyword evidence="2" id="KW-0804">Transcription</keyword>
<reference evidence="4 5" key="1">
    <citation type="submission" date="2021-06" db="EMBL/GenBank/DDBJ databases">
        <authorList>
            <person name="Sun Q."/>
            <person name="Li D."/>
        </authorList>
    </citation>
    <scope>NUCLEOTIDE SEQUENCE [LARGE SCALE GENOMIC DNA]</scope>
    <source>
        <strain evidence="4 5">MSJ-11</strain>
    </source>
</reference>
<dbReference type="Pfam" id="PF13411">
    <property type="entry name" value="MerR_1"/>
    <property type="match status" value="2"/>
</dbReference>
<feature type="domain" description="HTH merR-type" evidence="3">
    <location>
        <begin position="3"/>
        <end position="48"/>
    </location>
</feature>
<keyword evidence="1" id="KW-0805">Transcription regulation</keyword>
<comment type="caution">
    <text evidence="4">The sequence shown here is derived from an EMBL/GenBank/DDBJ whole genome shotgun (WGS) entry which is preliminary data.</text>
</comment>
<gene>
    <name evidence="4" type="ORF">KQI86_07545</name>
</gene>
<dbReference type="PANTHER" id="PTHR30204">
    <property type="entry name" value="REDOX-CYCLING DRUG-SENSING TRANSCRIPTIONAL ACTIVATOR SOXR"/>
    <property type="match status" value="1"/>
</dbReference>
<keyword evidence="5" id="KW-1185">Reference proteome</keyword>
<dbReference type="InterPro" id="IPR047057">
    <property type="entry name" value="MerR_fam"/>
</dbReference>
<dbReference type="PANTHER" id="PTHR30204:SF94">
    <property type="entry name" value="HEAVY METAL-DEPENDENT TRANSCRIPTIONAL REGULATOR HI_0293-RELATED"/>
    <property type="match status" value="1"/>
</dbReference>
<evidence type="ECO:0000256" key="2">
    <source>
        <dbReference type="ARBA" id="ARBA00023163"/>
    </source>
</evidence>
<sequence length="233" mass="27124">MKNYRTSDVAKIIGVHPNTVLSYEKWGYISTVPRRENGYRIYSEKHIEQIKIARLALKSEAVKAYMLFEVRGILKTIAKGDLEKALSLSQNFLAQLQKEKAKEYEVIKEIKNLLKDHMAEKKSVSLKRKEAAEAIGVSIDVIINWERYGMLEIPRNNKNNYRVYSENELILLKIIKLLRAENYITQCIVNMIKKIKANNFEFLNKDDELLSPIEEKENDIKNLISHLNTLINI</sequence>
<proteinExistence type="predicted"/>
<evidence type="ECO:0000256" key="1">
    <source>
        <dbReference type="ARBA" id="ARBA00023015"/>
    </source>
</evidence>
<accession>A0ABS6EI89</accession>
<dbReference type="SMART" id="SM00422">
    <property type="entry name" value="HTH_MERR"/>
    <property type="match status" value="2"/>
</dbReference>
<dbReference type="Proteomes" id="UP000726170">
    <property type="component" value="Unassembled WGS sequence"/>
</dbReference>
<evidence type="ECO:0000313" key="4">
    <source>
        <dbReference type="EMBL" id="MBU5484180.1"/>
    </source>
</evidence>
<feature type="domain" description="HTH merR-type" evidence="3">
    <location>
        <begin position="129"/>
        <end position="179"/>
    </location>
</feature>
<protein>
    <submittedName>
        <fullName evidence="4">MerR family transcriptional regulator</fullName>
    </submittedName>
</protein>
<dbReference type="EMBL" id="JAHLQF010000002">
    <property type="protein sequence ID" value="MBU5484180.1"/>
    <property type="molecule type" value="Genomic_DNA"/>
</dbReference>